<evidence type="ECO:0000313" key="3">
    <source>
        <dbReference type="Proteomes" id="UP001147747"/>
    </source>
</evidence>
<name>A0A9W9WCJ2_9EURO</name>
<gene>
    <name evidence="2" type="ORF">N7509_000049</name>
</gene>
<accession>A0A9W9WCJ2</accession>
<sequence length="89" mass="10152">MRTTQEDDHKRQHTDNNLINTRTSAADTAHYLAPKSSNDVFTVFTISRHRSSSKISQSNIFTFVRVLTVLNRNVAKIERLLSVPFVIPP</sequence>
<dbReference type="GeneID" id="81363676"/>
<reference evidence="2" key="2">
    <citation type="journal article" date="2023" name="IMA Fungus">
        <title>Comparative genomic study of the Penicillium genus elucidates a diverse pangenome and 15 lateral gene transfer events.</title>
        <authorList>
            <person name="Petersen C."/>
            <person name="Sorensen T."/>
            <person name="Nielsen M.R."/>
            <person name="Sondergaard T.E."/>
            <person name="Sorensen J.L."/>
            <person name="Fitzpatrick D.A."/>
            <person name="Frisvad J.C."/>
            <person name="Nielsen K.L."/>
        </authorList>
    </citation>
    <scope>NUCLEOTIDE SEQUENCE</scope>
    <source>
        <strain evidence="2">IBT 29677</strain>
    </source>
</reference>
<feature type="compositionally biased region" description="Basic and acidic residues" evidence="1">
    <location>
        <begin position="1"/>
        <end position="14"/>
    </location>
</feature>
<comment type="caution">
    <text evidence="2">The sequence shown here is derived from an EMBL/GenBank/DDBJ whole genome shotgun (WGS) entry which is preliminary data.</text>
</comment>
<proteinExistence type="predicted"/>
<reference evidence="2" key="1">
    <citation type="submission" date="2022-12" db="EMBL/GenBank/DDBJ databases">
        <authorList>
            <person name="Petersen C."/>
        </authorList>
    </citation>
    <scope>NUCLEOTIDE SEQUENCE</scope>
    <source>
        <strain evidence="2">IBT 29677</strain>
    </source>
</reference>
<dbReference type="Proteomes" id="UP001147747">
    <property type="component" value="Unassembled WGS sequence"/>
</dbReference>
<evidence type="ECO:0000313" key="2">
    <source>
        <dbReference type="EMBL" id="KAJ5414951.1"/>
    </source>
</evidence>
<dbReference type="AlphaFoldDB" id="A0A9W9WCJ2"/>
<feature type="region of interest" description="Disordered" evidence="1">
    <location>
        <begin position="1"/>
        <end position="20"/>
    </location>
</feature>
<evidence type="ECO:0000256" key="1">
    <source>
        <dbReference type="SAM" id="MobiDB-lite"/>
    </source>
</evidence>
<keyword evidence="3" id="KW-1185">Reference proteome</keyword>
<protein>
    <submittedName>
        <fullName evidence="2">Uncharacterized protein</fullName>
    </submittedName>
</protein>
<dbReference type="RefSeq" id="XP_056494797.1">
    <property type="nucleotide sequence ID" value="XM_056624696.1"/>
</dbReference>
<organism evidence="2 3">
    <name type="scientific">Penicillium cosmopolitanum</name>
    <dbReference type="NCBI Taxonomy" id="1131564"/>
    <lineage>
        <taxon>Eukaryota</taxon>
        <taxon>Fungi</taxon>
        <taxon>Dikarya</taxon>
        <taxon>Ascomycota</taxon>
        <taxon>Pezizomycotina</taxon>
        <taxon>Eurotiomycetes</taxon>
        <taxon>Eurotiomycetidae</taxon>
        <taxon>Eurotiales</taxon>
        <taxon>Aspergillaceae</taxon>
        <taxon>Penicillium</taxon>
    </lineage>
</organism>
<dbReference type="EMBL" id="JAPZBU010000001">
    <property type="protein sequence ID" value="KAJ5414951.1"/>
    <property type="molecule type" value="Genomic_DNA"/>
</dbReference>